<keyword evidence="11" id="KW-1185">Reference proteome</keyword>
<dbReference type="GO" id="GO:0003724">
    <property type="term" value="F:RNA helicase activity"/>
    <property type="evidence" value="ECO:0007669"/>
    <property type="project" value="UniProtKB-ARBA"/>
</dbReference>
<keyword evidence="2 6" id="KW-0378">Hydrolase</keyword>
<keyword evidence="1 6" id="KW-0547">Nucleotide-binding</keyword>
<dbReference type="PANTHER" id="PTHR47959:SF1">
    <property type="entry name" value="ATP-DEPENDENT RNA HELICASE DBPA"/>
    <property type="match status" value="1"/>
</dbReference>
<dbReference type="Proteomes" id="UP000623250">
    <property type="component" value="Unassembled WGS sequence"/>
</dbReference>
<evidence type="ECO:0000259" key="8">
    <source>
        <dbReference type="PROSITE" id="PS51192"/>
    </source>
</evidence>
<comment type="caution">
    <text evidence="10">The sequence shown here is derived from an EMBL/GenBank/DDBJ whole genome shotgun (WGS) entry which is preliminary data.</text>
</comment>
<keyword evidence="4 6" id="KW-0067">ATP-binding</keyword>
<dbReference type="CDD" id="cd12252">
    <property type="entry name" value="RRM_DbpA"/>
    <property type="match status" value="1"/>
</dbReference>
<sequence length="570" mass="61939">MTIDGVPPLFAEALAKQGYTTLTDVQRAVLEEGVGESDLLVSAQTGSGKTVAFGLAMASTLLRGEDRFPASSEPLAVLVAPTRELALQVRLELEWLYAPAGARIASCVGGMDMRQERRSLAGGAHIVVGTPGRLRDHITRGSLDMASVRAMVLDEADEMLDLGFREDLEFILKAAPPERRTLMFSATVAKPIETLARRFQKNAIRISANTGATQHANIDYRAVAVASGERENAVINVLRFFEASSAFVFCTTREGVKHLASRLGNRGFGVVALSGELSQTERTRGLQAMRDGRAQVCVATDVASRGIDLPSLDLVIHADLPKDGEALLHRSGRTGRAGRSGVSVLITPHSKRRTVDKLLQAAKVKVSWMPVPSAETIIQRDRERLMNDPSLEGPLTDEEADFARDLLATKSPEQIAAAFFRQNQTRRPTPEEFVDSGRDASEVEAPRGDFEGGVWFRVSVGRKQRAEPRWILPLICKAGDVTSREIGAIQILEGESMFEVSARAAPDFTRALAQTGRRDDTITIVPMNGRPEPRASYADSPRSGAMKRSRKMPGARGRKPPQTAADARKA</sequence>
<dbReference type="PROSITE" id="PS00039">
    <property type="entry name" value="DEAD_ATP_HELICASE"/>
    <property type="match status" value="1"/>
</dbReference>
<dbReference type="PROSITE" id="PS51192">
    <property type="entry name" value="HELICASE_ATP_BIND_1"/>
    <property type="match status" value="1"/>
</dbReference>
<dbReference type="InterPro" id="IPR044742">
    <property type="entry name" value="DEAD/DEAH_RhlB"/>
</dbReference>
<feature type="compositionally biased region" description="Basic and acidic residues" evidence="7">
    <location>
        <begin position="435"/>
        <end position="445"/>
    </location>
</feature>
<feature type="region of interest" description="Disordered" evidence="7">
    <location>
        <begin position="426"/>
        <end position="445"/>
    </location>
</feature>
<evidence type="ECO:0000256" key="1">
    <source>
        <dbReference type="ARBA" id="ARBA00022741"/>
    </source>
</evidence>
<dbReference type="Pfam" id="PF00271">
    <property type="entry name" value="Helicase_C"/>
    <property type="match status" value="1"/>
</dbReference>
<dbReference type="Gene3D" id="3.30.70.330">
    <property type="match status" value="1"/>
</dbReference>
<accession>A0A8I1G7J3</accession>
<reference evidence="10 11" key="1">
    <citation type="submission" date="2020-12" db="EMBL/GenBank/DDBJ databases">
        <title>Revised draft genomes of Rhodomicrobium vannielii ATCC 17100 and Rhodomicrobium udaipurense JA643.</title>
        <authorList>
            <person name="Conners E.M."/>
            <person name="Davenport E.J."/>
            <person name="Bose A."/>
        </authorList>
    </citation>
    <scope>NUCLEOTIDE SEQUENCE [LARGE SCALE GENOMIC DNA]</scope>
    <source>
        <strain evidence="10 11">JA643</strain>
    </source>
</reference>
<evidence type="ECO:0000256" key="4">
    <source>
        <dbReference type="ARBA" id="ARBA00022840"/>
    </source>
</evidence>
<keyword evidence="3 6" id="KW-0347">Helicase</keyword>
<protein>
    <submittedName>
        <fullName evidence="10">DEAD/DEAH box helicase</fullName>
    </submittedName>
</protein>
<dbReference type="GO" id="GO:0016787">
    <property type="term" value="F:hydrolase activity"/>
    <property type="evidence" value="ECO:0007669"/>
    <property type="project" value="UniProtKB-KW"/>
</dbReference>
<dbReference type="GO" id="GO:0005829">
    <property type="term" value="C:cytosol"/>
    <property type="evidence" value="ECO:0007669"/>
    <property type="project" value="TreeGrafter"/>
</dbReference>
<dbReference type="GO" id="GO:0005524">
    <property type="term" value="F:ATP binding"/>
    <property type="evidence" value="ECO:0007669"/>
    <property type="project" value="UniProtKB-KW"/>
</dbReference>
<dbReference type="SUPFAM" id="SSF52540">
    <property type="entry name" value="P-loop containing nucleoside triphosphate hydrolases"/>
    <property type="match status" value="1"/>
</dbReference>
<dbReference type="SMART" id="SM00487">
    <property type="entry name" value="DEXDc"/>
    <property type="match status" value="1"/>
</dbReference>
<dbReference type="EMBL" id="JAEMUK010000002">
    <property type="protein sequence ID" value="MBJ7542013.1"/>
    <property type="molecule type" value="Genomic_DNA"/>
</dbReference>
<feature type="region of interest" description="Disordered" evidence="7">
    <location>
        <begin position="525"/>
        <end position="570"/>
    </location>
</feature>
<dbReference type="InterPro" id="IPR000629">
    <property type="entry name" value="RNA-helicase_DEAD-box_CS"/>
</dbReference>
<dbReference type="InterPro" id="IPR001650">
    <property type="entry name" value="Helicase_C-like"/>
</dbReference>
<dbReference type="PANTHER" id="PTHR47959">
    <property type="entry name" value="ATP-DEPENDENT RNA HELICASE RHLE-RELATED"/>
    <property type="match status" value="1"/>
</dbReference>
<dbReference type="CDD" id="cd18787">
    <property type="entry name" value="SF2_C_DEAD"/>
    <property type="match status" value="1"/>
</dbReference>
<evidence type="ECO:0000313" key="10">
    <source>
        <dbReference type="EMBL" id="MBJ7542013.1"/>
    </source>
</evidence>
<evidence type="ECO:0000313" key="11">
    <source>
        <dbReference type="Proteomes" id="UP000623250"/>
    </source>
</evidence>
<evidence type="ECO:0000256" key="2">
    <source>
        <dbReference type="ARBA" id="ARBA00022801"/>
    </source>
</evidence>
<dbReference type="InterPro" id="IPR014001">
    <property type="entry name" value="Helicase_ATP-bd"/>
</dbReference>
<evidence type="ECO:0000256" key="7">
    <source>
        <dbReference type="SAM" id="MobiDB-lite"/>
    </source>
</evidence>
<evidence type="ECO:0000259" key="9">
    <source>
        <dbReference type="PROSITE" id="PS51194"/>
    </source>
</evidence>
<dbReference type="PROSITE" id="PS51194">
    <property type="entry name" value="HELICASE_CTER"/>
    <property type="match status" value="1"/>
</dbReference>
<dbReference type="Pfam" id="PF00270">
    <property type="entry name" value="DEAD"/>
    <property type="match status" value="1"/>
</dbReference>
<proteinExistence type="inferred from homology"/>
<evidence type="ECO:0000256" key="3">
    <source>
        <dbReference type="ARBA" id="ARBA00022806"/>
    </source>
</evidence>
<dbReference type="InterPro" id="IPR050079">
    <property type="entry name" value="DEAD_box_RNA_helicase"/>
</dbReference>
<comment type="similarity">
    <text evidence="5 6">Belongs to the DEAD box helicase family.</text>
</comment>
<dbReference type="GO" id="GO:0003676">
    <property type="term" value="F:nucleic acid binding"/>
    <property type="evidence" value="ECO:0007669"/>
    <property type="project" value="InterPro"/>
</dbReference>
<name>A0A8I1G7J3_9HYPH</name>
<feature type="domain" description="Helicase C-terminal" evidence="9">
    <location>
        <begin position="236"/>
        <end position="377"/>
    </location>
</feature>
<dbReference type="Pfam" id="PF03880">
    <property type="entry name" value="DbpA"/>
    <property type="match status" value="1"/>
</dbReference>
<dbReference type="InterPro" id="IPR012677">
    <property type="entry name" value="Nucleotide-bd_a/b_plait_sf"/>
</dbReference>
<feature type="domain" description="Helicase ATP-binding" evidence="8">
    <location>
        <begin position="30"/>
        <end position="206"/>
    </location>
</feature>
<dbReference type="CDD" id="cd00268">
    <property type="entry name" value="DEADc"/>
    <property type="match status" value="1"/>
</dbReference>
<dbReference type="Gene3D" id="3.40.50.300">
    <property type="entry name" value="P-loop containing nucleotide triphosphate hydrolases"/>
    <property type="match status" value="2"/>
</dbReference>
<feature type="compositionally biased region" description="Basic residues" evidence="7">
    <location>
        <begin position="545"/>
        <end position="559"/>
    </location>
</feature>
<dbReference type="SMART" id="SM00490">
    <property type="entry name" value="HELICc"/>
    <property type="match status" value="1"/>
</dbReference>
<dbReference type="InterPro" id="IPR011545">
    <property type="entry name" value="DEAD/DEAH_box_helicase_dom"/>
</dbReference>
<gene>
    <name evidence="10" type="ORF">JDN41_00385</name>
</gene>
<organism evidence="10 11">
    <name type="scientific">Rhodomicrobium udaipurense</name>
    <dbReference type="NCBI Taxonomy" id="1202716"/>
    <lineage>
        <taxon>Bacteria</taxon>
        <taxon>Pseudomonadati</taxon>
        <taxon>Pseudomonadota</taxon>
        <taxon>Alphaproteobacteria</taxon>
        <taxon>Hyphomicrobiales</taxon>
        <taxon>Hyphomicrobiaceae</taxon>
        <taxon>Rhodomicrobium</taxon>
    </lineage>
</organism>
<dbReference type="InterPro" id="IPR005580">
    <property type="entry name" value="DbpA/CsdA_RNA-bd_dom"/>
</dbReference>
<dbReference type="AlphaFoldDB" id="A0A8I1G7J3"/>
<dbReference type="InterPro" id="IPR027417">
    <property type="entry name" value="P-loop_NTPase"/>
</dbReference>
<evidence type="ECO:0000256" key="6">
    <source>
        <dbReference type="RuleBase" id="RU000492"/>
    </source>
</evidence>
<evidence type="ECO:0000256" key="5">
    <source>
        <dbReference type="ARBA" id="ARBA00038437"/>
    </source>
</evidence>